<organism evidence="7 8">
    <name type="scientific">Xylaria arbuscula</name>
    <dbReference type="NCBI Taxonomy" id="114810"/>
    <lineage>
        <taxon>Eukaryota</taxon>
        <taxon>Fungi</taxon>
        <taxon>Dikarya</taxon>
        <taxon>Ascomycota</taxon>
        <taxon>Pezizomycotina</taxon>
        <taxon>Sordariomycetes</taxon>
        <taxon>Xylariomycetidae</taxon>
        <taxon>Xylariales</taxon>
        <taxon>Xylariaceae</taxon>
        <taxon>Xylaria</taxon>
    </lineage>
</organism>
<feature type="active site" description="Proton donor" evidence="4">
    <location>
        <position position="340"/>
    </location>
</feature>
<dbReference type="GO" id="GO:0004301">
    <property type="term" value="F:epoxide hydrolase activity"/>
    <property type="evidence" value="ECO:0007669"/>
    <property type="project" value="TreeGrafter"/>
</dbReference>
<dbReference type="EMBL" id="JANPWZ010000412">
    <property type="protein sequence ID" value="KAJ3577204.1"/>
    <property type="molecule type" value="Genomic_DNA"/>
</dbReference>
<dbReference type="Gene3D" id="3.40.50.1820">
    <property type="entry name" value="alpha/beta hydrolase"/>
    <property type="match status" value="1"/>
</dbReference>
<evidence type="ECO:0000256" key="3">
    <source>
        <dbReference type="ARBA" id="ARBA00022801"/>
    </source>
</evidence>
<dbReference type="InterPro" id="IPR016292">
    <property type="entry name" value="Epoxide_hydrolase"/>
</dbReference>
<dbReference type="GO" id="GO:0097176">
    <property type="term" value="P:epoxide metabolic process"/>
    <property type="evidence" value="ECO:0007669"/>
    <property type="project" value="TreeGrafter"/>
</dbReference>
<dbReference type="Pfam" id="PF06441">
    <property type="entry name" value="EHN"/>
    <property type="match status" value="1"/>
</dbReference>
<evidence type="ECO:0000256" key="4">
    <source>
        <dbReference type="PIRSR" id="PIRSR001112-1"/>
    </source>
</evidence>
<feature type="chain" id="PRO_5040911387" description="Epoxide hydrolase N-terminal domain-containing protein" evidence="5">
    <location>
        <begin position="19"/>
        <end position="423"/>
    </location>
</feature>
<accession>A0A9W8NIE6</accession>
<keyword evidence="5" id="KW-0732">Signal</keyword>
<evidence type="ECO:0000313" key="7">
    <source>
        <dbReference type="EMBL" id="KAJ3577204.1"/>
    </source>
</evidence>
<dbReference type="InterPro" id="IPR029058">
    <property type="entry name" value="AB_hydrolase_fold"/>
</dbReference>
<reference evidence="7" key="1">
    <citation type="submission" date="2022-07" db="EMBL/GenBank/DDBJ databases">
        <title>Genome Sequence of Xylaria arbuscula.</title>
        <authorList>
            <person name="Buettner E."/>
        </authorList>
    </citation>
    <scope>NUCLEOTIDE SEQUENCE</scope>
    <source>
        <strain evidence="7">VT107</strain>
    </source>
</reference>
<dbReference type="PRINTS" id="PR00412">
    <property type="entry name" value="EPOXHYDRLASE"/>
</dbReference>
<keyword evidence="2" id="KW-0058">Aromatic hydrocarbons catabolism</keyword>
<feature type="active site" description="Nucleophile" evidence="4">
    <location>
        <position position="214"/>
    </location>
</feature>
<dbReference type="VEuPathDB" id="FungiDB:F4678DRAFT_459886"/>
<protein>
    <recommendedName>
        <fullName evidence="6">Epoxide hydrolase N-terminal domain-containing protein</fullName>
    </recommendedName>
</protein>
<dbReference type="PIRSF" id="PIRSF001112">
    <property type="entry name" value="Epoxide_hydrolase"/>
    <property type="match status" value="1"/>
</dbReference>
<evidence type="ECO:0000259" key="6">
    <source>
        <dbReference type="Pfam" id="PF06441"/>
    </source>
</evidence>
<sequence length="423" mass="46852">MKRTASLTLLASLAGANSLNSPFPYNSTVPTPFHVSVDSSFIEESRLKASLYRPSVDLLDGDISNAGWLEGPPHANMTALAEYWSKDYDWAKAQDEINANSSHFAITIPSTGNYKYPVPLHFVHERSDADNAIPLLLLHGWPSTHREWSKVIEPLRSPTESSTQAFHVVVPDLPGFGFSPAPVSSGMDAREMGDALNQLMIKLGYDKYGVVGTDLGWVVSLFIAADSPDNVIGFFSDFWFIQANATDLERRAQNQTTEEETLYIDSNQDFVNNHFSYSLAHEQTPLAIGQAMSDTPVGFAGWIWHLVYWINDGYEYTFDELITNTVLLSIQGAFANIRSYKTTLPLLSELPYINVPTGASVWGLNGGPLASLGNAQLTPRSWIERLVNLKFYSKHEHGGHFPAQTEPEVWSADLQSFFGGLVN</sequence>
<feature type="active site" description="Proton acceptor" evidence="4">
    <location>
        <position position="400"/>
    </location>
</feature>
<evidence type="ECO:0000256" key="1">
    <source>
        <dbReference type="ARBA" id="ARBA00010088"/>
    </source>
</evidence>
<dbReference type="Proteomes" id="UP001148614">
    <property type="component" value="Unassembled WGS sequence"/>
</dbReference>
<comment type="similarity">
    <text evidence="1">Belongs to the peptidase S33 family.</text>
</comment>
<name>A0A9W8NIE6_9PEZI</name>
<feature type="domain" description="Epoxide hydrolase N-terminal" evidence="6">
    <location>
        <begin position="31"/>
        <end position="147"/>
    </location>
</feature>
<dbReference type="SUPFAM" id="SSF53474">
    <property type="entry name" value="alpha/beta-Hydrolases"/>
    <property type="match status" value="1"/>
</dbReference>
<dbReference type="InterPro" id="IPR000639">
    <property type="entry name" value="Epox_hydrolase-like"/>
</dbReference>
<dbReference type="InterPro" id="IPR010497">
    <property type="entry name" value="Epoxide_hydro_N"/>
</dbReference>
<dbReference type="AlphaFoldDB" id="A0A9W8NIE6"/>
<keyword evidence="8" id="KW-1185">Reference proteome</keyword>
<evidence type="ECO:0000313" key="8">
    <source>
        <dbReference type="Proteomes" id="UP001148614"/>
    </source>
</evidence>
<comment type="caution">
    <text evidence="7">The sequence shown here is derived from an EMBL/GenBank/DDBJ whole genome shotgun (WGS) entry which is preliminary data.</text>
</comment>
<proteinExistence type="inferred from homology"/>
<dbReference type="PANTHER" id="PTHR21661">
    <property type="entry name" value="EPOXIDE HYDROLASE 1-RELATED"/>
    <property type="match status" value="1"/>
</dbReference>
<dbReference type="PANTHER" id="PTHR21661:SF35">
    <property type="entry name" value="EPOXIDE HYDROLASE"/>
    <property type="match status" value="1"/>
</dbReference>
<keyword evidence="3" id="KW-0378">Hydrolase</keyword>
<gene>
    <name evidence="7" type="ORF">NPX13_g3366</name>
</gene>
<feature type="signal peptide" evidence="5">
    <location>
        <begin position="1"/>
        <end position="18"/>
    </location>
</feature>
<evidence type="ECO:0000256" key="2">
    <source>
        <dbReference type="ARBA" id="ARBA00022797"/>
    </source>
</evidence>
<evidence type="ECO:0000256" key="5">
    <source>
        <dbReference type="SAM" id="SignalP"/>
    </source>
</evidence>